<dbReference type="EMBL" id="JBHIRY010000009">
    <property type="protein sequence ID" value="MFB5761012.1"/>
    <property type="molecule type" value="Genomic_DNA"/>
</dbReference>
<reference evidence="1 2" key="1">
    <citation type="submission" date="2024-09" db="EMBL/GenBank/DDBJ databases">
        <title>Paenibacillus zeirhizospherea sp. nov., isolated from surface of the maize (Zea mays) roots in a horticulture field, Hungary.</title>
        <authorList>
            <person name="Marton D."/>
            <person name="Farkas M."/>
            <person name="Bedics A."/>
            <person name="Toth E."/>
            <person name="Tancsics A."/>
            <person name="Boka K."/>
            <person name="Marati G."/>
            <person name="Kriszt B."/>
            <person name="Cserhati M."/>
        </authorList>
    </citation>
    <scope>NUCLEOTIDE SEQUENCE [LARGE SCALE GENOMIC DNA]</scope>
    <source>
        <strain evidence="1 2">JCM 18446</strain>
    </source>
</reference>
<protein>
    <submittedName>
        <fullName evidence="1">Aspartyl-phosphate phosphatase Spo0E family protein</fullName>
    </submittedName>
</protein>
<name>A0ABV5C0H1_9BACL</name>
<dbReference type="RefSeq" id="WP_375520162.1">
    <property type="nucleotide sequence ID" value="NZ_JBHIRY010000009.1"/>
</dbReference>
<comment type="caution">
    <text evidence="1">The sequence shown here is derived from an EMBL/GenBank/DDBJ whole genome shotgun (WGS) entry which is preliminary data.</text>
</comment>
<gene>
    <name evidence="1" type="ORF">ACE5LO_11480</name>
</gene>
<dbReference type="Proteomes" id="UP001580430">
    <property type="component" value="Unassembled WGS sequence"/>
</dbReference>
<sequence>MPDKKIEKFREIMYQLADEKGLNHPEVLAISQMIDKLLNISQQAAQIHIEERGELFALVLRRGKDRLELGEYGTYDEAEEWALKLSEQTEKPKAGVYYHAKRIDT</sequence>
<accession>A0ABV5C0H1</accession>
<dbReference type="InterPro" id="IPR037208">
    <property type="entry name" value="Spo0E-like_sf"/>
</dbReference>
<evidence type="ECO:0000313" key="2">
    <source>
        <dbReference type="Proteomes" id="UP001580430"/>
    </source>
</evidence>
<keyword evidence="2" id="KW-1185">Reference proteome</keyword>
<dbReference type="Gene3D" id="4.10.280.10">
    <property type="entry name" value="Helix-loop-helix DNA-binding domain"/>
    <property type="match status" value="1"/>
</dbReference>
<dbReference type="Pfam" id="PF09388">
    <property type="entry name" value="SpoOE-like"/>
    <property type="match status" value="1"/>
</dbReference>
<organism evidence="1 2">
    <name type="scientific">Paenibacillus medicaginis</name>
    <dbReference type="NCBI Taxonomy" id="1470560"/>
    <lineage>
        <taxon>Bacteria</taxon>
        <taxon>Bacillati</taxon>
        <taxon>Bacillota</taxon>
        <taxon>Bacilli</taxon>
        <taxon>Bacillales</taxon>
        <taxon>Paenibacillaceae</taxon>
        <taxon>Paenibacillus</taxon>
    </lineage>
</organism>
<proteinExistence type="predicted"/>
<dbReference type="SUPFAM" id="SSF140500">
    <property type="entry name" value="BAS1536-like"/>
    <property type="match status" value="1"/>
</dbReference>
<dbReference type="InterPro" id="IPR018540">
    <property type="entry name" value="Spo0E-like"/>
</dbReference>
<evidence type="ECO:0000313" key="1">
    <source>
        <dbReference type="EMBL" id="MFB5761012.1"/>
    </source>
</evidence>
<dbReference type="InterPro" id="IPR036638">
    <property type="entry name" value="HLH_DNA-bd_sf"/>
</dbReference>